<feature type="region of interest" description="Disordered" evidence="1">
    <location>
        <begin position="539"/>
        <end position="579"/>
    </location>
</feature>
<protein>
    <recommendedName>
        <fullName evidence="2">DUF4211 domain-containing protein</fullName>
    </recommendedName>
</protein>
<proteinExistence type="predicted"/>
<feature type="region of interest" description="Disordered" evidence="1">
    <location>
        <begin position="1"/>
        <end position="391"/>
    </location>
</feature>
<dbReference type="EMBL" id="MU001632">
    <property type="protein sequence ID" value="KAF2486154.1"/>
    <property type="molecule type" value="Genomic_DNA"/>
</dbReference>
<feature type="compositionally biased region" description="Basic and acidic residues" evidence="1">
    <location>
        <begin position="61"/>
        <end position="92"/>
    </location>
</feature>
<name>A0A6A6Q2D8_9PEZI</name>
<dbReference type="Pfam" id="PF13926">
    <property type="entry name" value="DUF4211"/>
    <property type="match status" value="1"/>
</dbReference>
<evidence type="ECO:0000256" key="1">
    <source>
        <dbReference type="SAM" id="MobiDB-lite"/>
    </source>
</evidence>
<accession>A0A6A6Q2D8</accession>
<dbReference type="GO" id="GO:0005634">
    <property type="term" value="C:nucleus"/>
    <property type="evidence" value="ECO:0007669"/>
    <property type="project" value="TreeGrafter"/>
</dbReference>
<evidence type="ECO:0000313" key="4">
    <source>
        <dbReference type="Proteomes" id="UP000799767"/>
    </source>
</evidence>
<dbReference type="Proteomes" id="UP000799767">
    <property type="component" value="Unassembled WGS sequence"/>
</dbReference>
<feature type="compositionally biased region" description="Polar residues" evidence="1">
    <location>
        <begin position="110"/>
        <end position="128"/>
    </location>
</feature>
<dbReference type="PANTHER" id="PTHR14689:SF0">
    <property type="entry name" value="COILED-COIL DOMAIN-CONTAINING PROTEIN 82"/>
    <property type="match status" value="1"/>
</dbReference>
<dbReference type="RefSeq" id="XP_033592723.1">
    <property type="nucleotide sequence ID" value="XM_033732591.1"/>
</dbReference>
<dbReference type="InterPro" id="IPR025451">
    <property type="entry name" value="DUF4211"/>
</dbReference>
<sequence>MARSSARSQRKQARLSFTPLPSSSPATKGYHPQIRDRAAAVTLESKSSGWPGAMPTPAATEQRRSDPAHDESDSDSDIRPTHRRLTSGDKRKPSSRQARLDFSNARHPDTFSSPIRLSSPARTQSSGKSAGMFGKARSRVIDVSSDDDSDQGLPSPSALVPQQRGDDAPEVRSRKRRTRSTAKTTATDSASEDDNITVLAAPRSVVALESEDDDDDMPTSTGTQRRKRARRASPDSFIASSPPRVIDSDDDLEIVKQPRKRRRQAEESSNEKDEESVTPARQRGKMRRKLSQREQEELEDELDGLGPSSDVEASARKARNDQAAKKNVKQQALEKLKRMRSGQAKGTSQMQEEDDAVEPQPGSDASSQGDENYSEEEDVHSRPVRSSQMFEEDEDDANFIDSEDEPGNPLGIPDGLPLEYSRYASKKPKELFPHAVEWMVQKKINPAFQMNDAIYDLTFRKLDDEVTGLAGSKFKSSVWTSDFTLSLNSRPTIAFASIDRSEGANWMRDHCDACNRSNHPATFQIQFQGRPYYRKSLEDVAEDDSDDDSDSEDDSNSRSEDPDKPSHDEQGRQVPPPSKTYYVGKFCMSNAHTAHSLHHWRYHLNEWVIEWLTRNGYNNPDEVVKRDAWSTKKRRKFANKITDRMEKEGVIKQLYRDYRKNIDEARNSKQGRYGD</sequence>
<feature type="compositionally biased region" description="Acidic residues" evidence="1">
    <location>
        <begin position="539"/>
        <end position="554"/>
    </location>
</feature>
<feature type="compositionally biased region" description="Basic and acidic residues" evidence="1">
    <location>
        <begin position="555"/>
        <end position="571"/>
    </location>
</feature>
<keyword evidence="4" id="KW-1185">Reference proteome</keyword>
<evidence type="ECO:0000259" key="2">
    <source>
        <dbReference type="Pfam" id="PF13926"/>
    </source>
</evidence>
<gene>
    <name evidence="3" type="ORF">BDY17DRAFT_290926</name>
</gene>
<feature type="compositionally biased region" description="Basic and acidic residues" evidence="1">
    <location>
        <begin position="313"/>
        <end position="324"/>
    </location>
</feature>
<dbReference type="OrthoDB" id="21499at2759"/>
<dbReference type="AlphaFoldDB" id="A0A6A6Q2D8"/>
<dbReference type="GeneID" id="54473593"/>
<reference evidence="3" key="1">
    <citation type="journal article" date="2020" name="Stud. Mycol.">
        <title>101 Dothideomycetes genomes: a test case for predicting lifestyles and emergence of pathogens.</title>
        <authorList>
            <person name="Haridas S."/>
            <person name="Albert R."/>
            <person name="Binder M."/>
            <person name="Bloem J."/>
            <person name="Labutti K."/>
            <person name="Salamov A."/>
            <person name="Andreopoulos B."/>
            <person name="Baker S."/>
            <person name="Barry K."/>
            <person name="Bills G."/>
            <person name="Bluhm B."/>
            <person name="Cannon C."/>
            <person name="Castanera R."/>
            <person name="Culley D."/>
            <person name="Daum C."/>
            <person name="Ezra D."/>
            <person name="Gonzalez J."/>
            <person name="Henrissat B."/>
            <person name="Kuo A."/>
            <person name="Liang C."/>
            <person name="Lipzen A."/>
            <person name="Lutzoni F."/>
            <person name="Magnuson J."/>
            <person name="Mondo S."/>
            <person name="Nolan M."/>
            <person name="Ohm R."/>
            <person name="Pangilinan J."/>
            <person name="Park H.-J."/>
            <person name="Ramirez L."/>
            <person name="Alfaro M."/>
            <person name="Sun H."/>
            <person name="Tritt A."/>
            <person name="Yoshinaga Y."/>
            <person name="Zwiers L.-H."/>
            <person name="Turgeon B."/>
            <person name="Goodwin S."/>
            <person name="Spatafora J."/>
            <person name="Crous P."/>
            <person name="Grigoriev I."/>
        </authorList>
    </citation>
    <scope>NUCLEOTIDE SEQUENCE</scope>
    <source>
        <strain evidence="3">CBS 113389</strain>
    </source>
</reference>
<dbReference type="PANTHER" id="PTHR14689">
    <property type="entry name" value="PHORBOL-ESTER_DAG-TYPE DOMAIN-CONTAINING PROTEIN"/>
    <property type="match status" value="1"/>
</dbReference>
<feature type="domain" description="DUF4211" evidence="2">
    <location>
        <begin position="398"/>
        <end position="537"/>
    </location>
</feature>
<evidence type="ECO:0000313" key="3">
    <source>
        <dbReference type="EMBL" id="KAF2486154.1"/>
    </source>
</evidence>
<organism evidence="3 4">
    <name type="scientific">Neohortaea acidophila</name>
    <dbReference type="NCBI Taxonomy" id="245834"/>
    <lineage>
        <taxon>Eukaryota</taxon>
        <taxon>Fungi</taxon>
        <taxon>Dikarya</taxon>
        <taxon>Ascomycota</taxon>
        <taxon>Pezizomycotina</taxon>
        <taxon>Dothideomycetes</taxon>
        <taxon>Dothideomycetidae</taxon>
        <taxon>Mycosphaerellales</taxon>
        <taxon>Teratosphaeriaceae</taxon>
        <taxon>Neohortaea</taxon>
    </lineage>
</organism>